<dbReference type="FunFam" id="2.40.50.140:FF:000047">
    <property type="entry name" value="tyrosine--tRNA ligase, cytoplasmic isoform X2"/>
    <property type="match status" value="1"/>
</dbReference>
<dbReference type="InterPro" id="IPR049437">
    <property type="entry name" value="tRNA-synt_1c_C2"/>
</dbReference>
<keyword evidence="12" id="KW-0030">Aminoacyl-tRNA synthetase</keyword>
<evidence type="ECO:0000256" key="4">
    <source>
        <dbReference type="ARBA" id="ARBA00022490"/>
    </source>
</evidence>
<keyword evidence="20" id="KW-1185">Reference proteome</keyword>
<dbReference type="FunFam" id="3.90.800.10:FF:000001">
    <property type="entry name" value="Glutamine--tRNA ligase"/>
    <property type="match status" value="1"/>
</dbReference>
<dbReference type="CDD" id="cd00807">
    <property type="entry name" value="GlnRS_core"/>
    <property type="match status" value="1"/>
</dbReference>
<comment type="catalytic activity">
    <reaction evidence="14">
        <text>tRNA(Glu) + L-glutamate + ATP = L-glutamyl-tRNA(Glu) + AMP + diphosphate</text>
        <dbReference type="Rhea" id="RHEA:23540"/>
        <dbReference type="Rhea" id="RHEA-COMP:9663"/>
        <dbReference type="Rhea" id="RHEA-COMP:9680"/>
        <dbReference type="ChEBI" id="CHEBI:29985"/>
        <dbReference type="ChEBI" id="CHEBI:30616"/>
        <dbReference type="ChEBI" id="CHEBI:33019"/>
        <dbReference type="ChEBI" id="CHEBI:78442"/>
        <dbReference type="ChEBI" id="CHEBI:78520"/>
        <dbReference type="ChEBI" id="CHEBI:456215"/>
        <dbReference type="EC" id="6.1.1.17"/>
    </reaction>
</comment>
<evidence type="ECO:0000313" key="20">
    <source>
        <dbReference type="Proteomes" id="UP001212841"/>
    </source>
</evidence>
<dbReference type="InterPro" id="IPR020056">
    <property type="entry name" value="Rbsml_bL25/Gln-tRNA_synth_N"/>
</dbReference>
<keyword evidence="8" id="KW-0547">Nucleotide-binding</keyword>
<accession>A0AAD5X437</accession>
<dbReference type="InterPro" id="IPR036282">
    <property type="entry name" value="Glutathione-S-Trfase_C_sf"/>
</dbReference>
<dbReference type="AlphaFoldDB" id="A0AAD5X437"/>
<dbReference type="Gene3D" id="3.90.800.10">
    <property type="entry name" value="Glutamyl-tRNA Synthetase, Domain 3"/>
    <property type="match status" value="1"/>
</dbReference>
<feature type="compositionally biased region" description="Basic and acidic residues" evidence="17">
    <location>
        <begin position="820"/>
        <end position="836"/>
    </location>
</feature>
<evidence type="ECO:0000256" key="8">
    <source>
        <dbReference type="ARBA" id="ARBA00022741"/>
    </source>
</evidence>
<dbReference type="Proteomes" id="UP001212841">
    <property type="component" value="Unassembled WGS sequence"/>
</dbReference>
<name>A0AAD5X437_9FUNG</name>
<dbReference type="GO" id="GO:0006424">
    <property type="term" value="P:glutamyl-tRNA aminoacylation"/>
    <property type="evidence" value="ECO:0007669"/>
    <property type="project" value="InterPro"/>
</dbReference>
<evidence type="ECO:0000256" key="9">
    <source>
        <dbReference type="ARBA" id="ARBA00022840"/>
    </source>
</evidence>
<keyword evidence="4" id="KW-0963">Cytoplasm</keyword>
<dbReference type="SUPFAM" id="SSF50715">
    <property type="entry name" value="Ribosomal protein L25-like"/>
    <property type="match status" value="1"/>
</dbReference>
<evidence type="ECO:0000256" key="2">
    <source>
        <dbReference type="ARBA" id="ARBA00008927"/>
    </source>
</evidence>
<dbReference type="GO" id="GO:0005829">
    <property type="term" value="C:cytosol"/>
    <property type="evidence" value="ECO:0007669"/>
    <property type="project" value="TreeGrafter"/>
</dbReference>
<evidence type="ECO:0000256" key="15">
    <source>
        <dbReference type="ARBA" id="ARBA00070830"/>
    </source>
</evidence>
<evidence type="ECO:0000256" key="13">
    <source>
        <dbReference type="ARBA" id="ARBA00030865"/>
    </source>
</evidence>
<dbReference type="InterPro" id="IPR014729">
    <property type="entry name" value="Rossmann-like_a/b/a_fold"/>
</dbReference>
<feature type="region of interest" description="Disordered" evidence="17">
    <location>
        <begin position="715"/>
        <end position="758"/>
    </location>
</feature>
<dbReference type="PROSITE" id="PS00178">
    <property type="entry name" value="AA_TRNA_LIGASE_I"/>
    <property type="match status" value="1"/>
</dbReference>
<dbReference type="InterPro" id="IPR001412">
    <property type="entry name" value="aa-tRNA-synth_I_CS"/>
</dbReference>
<evidence type="ECO:0000256" key="1">
    <source>
        <dbReference type="ARBA" id="ARBA00004496"/>
    </source>
</evidence>
<dbReference type="CDD" id="cd02799">
    <property type="entry name" value="tRNA_bind_EMAP-II_like"/>
    <property type="match status" value="1"/>
</dbReference>
<dbReference type="PRINTS" id="PR00987">
    <property type="entry name" value="TRNASYNTHGLU"/>
</dbReference>
<keyword evidence="9" id="KW-0067">ATP-binding</keyword>
<dbReference type="PANTHER" id="PTHR43097">
    <property type="entry name" value="GLUTAMINE-TRNA LIGASE"/>
    <property type="match status" value="1"/>
</dbReference>
<dbReference type="Pfam" id="PF01588">
    <property type="entry name" value="tRNA_bind"/>
    <property type="match status" value="1"/>
</dbReference>
<dbReference type="Gene3D" id="1.10.1160.10">
    <property type="entry name" value="Glutamyl-trna Synthetase, Domain 2"/>
    <property type="match status" value="1"/>
</dbReference>
<dbReference type="Pfam" id="PF03950">
    <property type="entry name" value="tRNA-synt_1c_C"/>
    <property type="match status" value="1"/>
</dbReference>
<dbReference type="InterPro" id="IPR050132">
    <property type="entry name" value="Gln/Glu-tRNA_Ligase"/>
</dbReference>
<evidence type="ECO:0000256" key="7">
    <source>
        <dbReference type="ARBA" id="ARBA00022598"/>
    </source>
</evidence>
<evidence type="ECO:0000256" key="14">
    <source>
        <dbReference type="ARBA" id="ARBA00048351"/>
    </source>
</evidence>
<dbReference type="InterPro" id="IPR020061">
    <property type="entry name" value="Glu_tRNA_lig_a-bdl"/>
</dbReference>
<dbReference type="PROSITE" id="PS50886">
    <property type="entry name" value="TRBD"/>
    <property type="match status" value="1"/>
</dbReference>
<dbReference type="Pfam" id="PF00749">
    <property type="entry name" value="tRNA-synt_1c"/>
    <property type="match status" value="1"/>
</dbReference>
<dbReference type="HAMAP" id="MF_02076">
    <property type="entry name" value="Glu_tRNA_synth_type2"/>
    <property type="match status" value="1"/>
</dbReference>
<dbReference type="Gene3D" id="1.20.1050.130">
    <property type="match status" value="1"/>
</dbReference>
<dbReference type="PANTHER" id="PTHR43097:SF5">
    <property type="entry name" value="GLUTAMATE--TRNA LIGASE"/>
    <property type="match status" value="1"/>
</dbReference>
<reference evidence="19" key="1">
    <citation type="submission" date="2020-05" db="EMBL/GenBank/DDBJ databases">
        <title>Phylogenomic resolution of chytrid fungi.</title>
        <authorList>
            <person name="Stajich J.E."/>
            <person name="Amses K."/>
            <person name="Simmons R."/>
            <person name="Seto K."/>
            <person name="Myers J."/>
            <person name="Bonds A."/>
            <person name="Quandt C.A."/>
            <person name="Barry K."/>
            <person name="Liu P."/>
            <person name="Grigoriev I."/>
            <person name="Longcore J.E."/>
            <person name="James T.Y."/>
        </authorList>
    </citation>
    <scope>NUCLEOTIDE SEQUENCE</scope>
    <source>
        <strain evidence="19">JEL0318</strain>
    </source>
</reference>
<dbReference type="GO" id="GO:0005524">
    <property type="term" value="F:ATP binding"/>
    <property type="evidence" value="ECO:0007669"/>
    <property type="project" value="UniProtKB-KW"/>
</dbReference>
<dbReference type="Gene3D" id="3.40.50.620">
    <property type="entry name" value="HUPs"/>
    <property type="match status" value="1"/>
</dbReference>
<dbReference type="InterPro" id="IPR002547">
    <property type="entry name" value="tRNA-bd_dom"/>
</dbReference>
<dbReference type="Pfam" id="PF20974">
    <property type="entry name" value="tRNA-synt_1c_C2"/>
    <property type="match status" value="1"/>
</dbReference>
<feature type="compositionally biased region" description="Basic and acidic residues" evidence="17">
    <location>
        <begin position="719"/>
        <end position="755"/>
    </location>
</feature>
<dbReference type="SUPFAM" id="SSF52374">
    <property type="entry name" value="Nucleotidylyl transferase"/>
    <property type="match status" value="1"/>
</dbReference>
<evidence type="ECO:0000256" key="10">
    <source>
        <dbReference type="ARBA" id="ARBA00022884"/>
    </source>
</evidence>
<dbReference type="GO" id="GO:0004818">
    <property type="term" value="F:glutamate-tRNA ligase activity"/>
    <property type="evidence" value="ECO:0007669"/>
    <property type="project" value="UniProtKB-EC"/>
</dbReference>
<dbReference type="GO" id="GO:0010494">
    <property type="term" value="C:cytoplasmic stress granule"/>
    <property type="evidence" value="ECO:0007669"/>
    <property type="project" value="UniProtKB-ARBA"/>
</dbReference>
<evidence type="ECO:0000259" key="18">
    <source>
        <dbReference type="PROSITE" id="PS50886"/>
    </source>
</evidence>
<dbReference type="FunFam" id="1.10.1160.10:FF:000001">
    <property type="entry name" value="Glutamine--tRNA ligase"/>
    <property type="match status" value="1"/>
</dbReference>
<feature type="region of interest" description="Disordered" evidence="17">
    <location>
        <begin position="820"/>
        <end position="844"/>
    </location>
</feature>
<evidence type="ECO:0000256" key="17">
    <source>
        <dbReference type="SAM" id="MobiDB-lite"/>
    </source>
</evidence>
<keyword evidence="7" id="KW-0436">Ligase</keyword>
<evidence type="ECO:0000256" key="12">
    <source>
        <dbReference type="ARBA" id="ARBA00023146"/>
    </source>
</evidence>
<dbReference type="InterPro" id="IPR011035">
    <property type="entry name" value="Ribosomal_bL25/Gln-tRNA_synth"/>
</dbReference>
<dbReference type="InterPro" id="IPR000924">
    <property type="entry name" value="Glu/Gln-tRNA-synth"/>
</dbReference>
<comment type="similarity">
    <text evidence="2">Belongs to the class-I aminoacyl-tRNA synthetase family. Glutamate--tRNA ligase type 2 subfamily.</text>
</comment>
<comment type="caution">
    <text evidence="19">The sequence shown here is derived from an EMBL/GenBank/DDBJ whole genome shotgun (WGS) entry which is preliminary data.</text>
</comment>
<keyword evidence="11" id="KW-0648">Protein biosynthesis</keyword>
<evidence type="ECO:0000256" key="16">
    <source>
        <dbReference type="PROSITE-ProRule" id="PRU00209"/>
    </source>
</evidence>
<keyword evidence="10 16" id="KW-0694">RNA-binding</keyword>
<sequence length="1012" mass="112813">MATKITVSLKAANPPYAVLAAARALKTPVEINFDSNGAEDVKVAADGKDIVGTNAALRYLGRVNPDVKLYGGDAVKSAQVDYWLDFVQDSLASATDYKAVACAFEVLNTHLTLRSFVVGYNQTIADFATWGALRGNAIFMRQLKAGKGLGTYLSRWFQHIASLEPVQSAIAEFDKSKTGAKPVKKDQGSFDIELKGAEMGKVVTRFPPEPSGYLHIGHAKAALLNDYFAKTYKGKLIVRFDDTNPTKEKAEFEESIKQDLLLLGIKADVITYTSDSFDKIYDYALEMIKKGAAYVDDTDLETMRLERGDCIESKCRNQSLEEALRRFEEMTKGTDFGLKCCLRAKIDMKSENGTLRDPVMYRCNLLPHHRTGNKWKVYPTYDFACPIVDALEGVTHALRTNEYRDRNPQYEWFLKALNLRWVHIWDYSRLNFIYTLLSKRKLTWFVQEGLVTGWDDPRFPTIRGIRRRGLTIEALRQYILMQGASQRDLMIEWDKIWAVNKKVIDPVAPRHTAISSEKIVKVRVVGEKVEPHTKDMPKHKKNLEVGTKKTTFSGELYLEQEDAKDLEVNEEVTFMDWGNVIVQAVNKATDGSVESIDIKLNLEGDFKKTKKKLTWLSAAATGKPEQTPVKATLFDYDYLITKKKLEEEDDVKDFVTPVTEFKVEALGDANLRLLKKGDIIQLERKGYYIVDRAFEEGNTEASVHLISIPDGKIASTQSKVEEQAESKEGSKKEGKKAAKEGGEKKAKGEKGKDAAKPAAAVGNKMYHVKPVYAALEKTDPKSVSKMYVVKNVYGFEDENVAPHQQPHDPAHQKFDKAVEAGPDKAKATKGKVKPEKPAAAPAAAADSGSLISKLDIVVGKVLSVKKHPDADSLYVEQIDVGEEKPREVVSGLVKYMREDEINGKTILVLKNLKPAAMRGIKSYAMVMCASNADHSIVEFLVPPEGSVPGDRVFFEGHEGEPEAQLNPKKKIFETVQPQFTTRDDLVATWNGVPFQTKKGLVKAATLAAASIK</sequence>
<protein>
    <recommendedName>
        <fullName evidence="15">Probable glutamate--tRNA ligase, cytoplasmic</fullName>
        <ecNumber evidence="3">6.1.1.17</ecNumber>
    </recommendedName>
    <alternativeName>
        <fullName evidence="13">Glutamyl-tRNA synthetase</fullName>
    </alternativeName>
</protein>
<comment type="subcellular location">
    <subcellularLocation>
        <location evidence="1">Cytoplasm</location>
    </subcellularLocation>
</comment>
<evidence type="ECO:0000256" key="6">
    <source>
        <dbReference type="ARBA" id="ARBA00022555"/>
    </source>
</evidence>
<keyword evidence="5" id="KW-0597">Phosphoprotein</keyword>
<keyword evidence="6 16" id="KW-0820">tRNA-binding</keyword>
<proteinExistence type="inferred from homology"/>
<feature type="domain" description="TRNA-binding" evidence="18">
    <location>
        <begin position="850"/>
        <end position="953"/>
    </location>
</feature>
<dbReference type="GO" id="GO:0017102">
    <property type="term" value="C:methionyl glutamyl tRNA synthetase complex"/>
    <property type="evidence" value="ECO:0007669"/>
    <property type="project" value="UniProtKB-ARBA"/>
</dbReference>
<dbReference type="EC" id="6.1.1.17" evidence="3"/>
<dbReference type="FunFam" id="2.40.240.10:FF:000004">
    <property type="entry name" value="Glutamyl-tRNA synthetase, cytoplasmic"/>
    <property type="match status" value="1"/>
</dbReference>
<evidence type="ECO:0000256" key="3">
    <source>
        <dbReference type="ARBA" id="ARBA00012835"/>
    </source>
</evidence>
<dbReference type="InterPro" id="IPR020059">
    <property type="entry name" value="Glu/Gln-tRNA-synth_Ib_codon-bd"/>
</dbReference>
<evidence type="ECO:0000256" key="5">
    <source>
        <dbReference type="ARBA" id="ARBA00022553"/>
    </source>
</evidence>
<dbReference type="GO" id="GO:0000049">
    <property type="term" value="F:tRNA binding"/>
    <property type="evidence" value="ECO:0007669"/>
    <property type="project" value="UniProtKB-UniRule"/>
</dbReference>
<dbReference type="SUPFAM" id="SSF50249">
    <property type="entry name" value="Nucleic acid-binding proteins"/>
    <property type="match status" value="1"/>
</dbReference>
<dbReference type="NCBIfam" id="TIGR00463">
    <property type="entry name" value="gltX_arch"/>
    <property type="match status" value="1"/>
</dbReference>
<evidence type="ECO:0000256" key="11">
    <source>
        <dbReference type="ARBA" id="ARBA00022917"/>
    </source>
</evidence>
<dbReference type="EMBL" id="JADGJD010000070">
    <property type="protein sequence ID" value="KAJ3055627.1"/>
    <property type="molecule type" value="Genomic_DNA"/>
</dbReference>
<dbReference type="InterPro" id="IPR004526">
    <property type="entry name" value="Glu-tRNA-synth_arc/euk"/>
</dbReference>
<dbReference type="InterPro" id="IPR012340">
    <property type="entry name" value="NA-bd_OB-fold"/>
</dbReference>
<dbReference type="SUPFAM" id="SSF47616">
    <property type="entry name" value="GST C-terminal domain-like"/>
    <property type="match status" value="1"/>
</dbReference>
<evidence type="ECO:0000313" key="19">
    <source>
        <dbReference type="EMBL" id="KAJ3055627.1"/>
    </source>
</evidence>
<dbReference type="Gene3D" id="2.40.50.140">
    <property type="entry name" value="Nucleic acid-binding proteins"/>
    <property type="match status" value="1"/>
</dbReference>
<gene>
    <name evidence="19" type="ORF">HK097_009954</name>
</gene>
<organism evidence="19 20">
    <name type="scientific">Rhizophlyctis rosea</name>
    <dbReference type="NCBI Taxonomy" id="64517"/>
    <lineage>
        <taxon>Eukaryota</taxon>
        <taxon>Fungi</taxon>
        <taxon>Fungi incertae sedis</taxon>
        <taxon>Chytridiomycota</taxon>
        <taxon>Chytridiomycota incertae sedis</taxon>
        <taxon>Chytridiomycetes</taxon>
        <taxon>Rhizophlyctidales</taxon>
        <taxon>Rhizophlyctidaceae</taxon>
        <taxon>Rhizophlyctis</taxon>
    </lineage>
</organism>
<dbReference type="InterPro" id="IPR020058">
    <property type="entry name" value="Glu/Gln-tRNA-synth_Ib_cat-dom"/>
</dbReference>
<dbReference type="Gene3D" id="2.40.240.10">
    <property type="entry name" value="Ribosomal Protein L25, Chain P"/>
    <property type="match status" value="2"/>
</dbReference>
<dbReference type="FunFam" id="3.40.50.620:FF:000070">
    <property type="entry name" value="Bifunctional glutamate/proline--tRNA ligase"/>
    <property type="match status" value="1"/>
</dbReference>